<evidence type="ECO:0000313" key="2">
    <source>
        <dbReference type="Proteomes" id="UP000297703"/>
    </source>
</evidence>
<comment type="caution">
    <text evidence="1">The sequence shown here is derived from an EMBL/GenBank/DDBJ whole genome shotgun (WGS) entry which is preliminary data.</text>
</comment>
<proteinExistence type="predicted"/>
<organism evidence="1 2">
    <name type="scientific">Platysternon megacephalum</name>
    <name type="common">big-headed turtle</name>
    <dbReference type="NCBI Taxonomy" id="55544"/>
    <lineage>
        <taxon>Eukaryota</taxon>
        <taxon>Metazoa</taxon>
        <taxon>Chordata</taxon>
        <taxon>Craniata</taxon>
        <taxon>Vertebrata</taxon>
        <taxon>Euteleostomi</taxon>
        <taxon>Archelosauria</taxon>
        <taxon>Testudinata</taxon>
        <taxon>Testudines</taxon>
        <taxon>Cryptodira</taxon>
        <taxon>Durocryptodira</taxon>
        <taxon>Testudinoidea</taxon>
        <taxon>Platysternidae</taxon>
        <taxon>Platysternon</taxon>
    </lineage>
</organism>
<evidence type="ECO:0000313" key="1">
    <source>
        <dbReference type="EMBL" id="TFK04935.1"/>
    </source>
</evidence>
<dbReference type="AlphaFoldDB" id="A0A4D9E913"/>
<protein>
    <submittedName>
        <fullName evidence="1">Gastricsin-like</fullName>
    </submittedName>
</protein>
<reference evidence="1 2" key="2">
    <citation type="submission" date="2019-04" db="EMBL/GenBank/DDBJ databases">
        <title>The genome sequence of big-headed turtle.</title>
        <authorList>
            <person name="Gong S."/>
        </authorList>
    </citation>
    <scope>NUCLEOTIDE SEQUENCE [LARGE SCALE GENOMIC DNA]</scope>
    <source>
        <strain evidence="1">DO16091913</strain>
        <tissue evidence="1">Muscle</tissue>
    </source>
</reference>
<name>A0A4D9E913_9SAUR</name>
<keyword evidence="2" id="KW-1185">Reference proteome</keyword>
<reference evidence="1 2" key="1">
    <citation type="submission" date="2019-04" db="EMBL/GenBank/DDBJ databases">
        <title>Draft genome of the big-headed turtle Platysternon megacephalum.</title>
        <authorList>
            <person name="Gong S."/>
        </authorList>
    </citation>
    <scope>NUCLEOTIDE SEQUENCE [LARGE SCALE GENOMIC DNA]</scope>
    <source>
        <strain evidence="1">DO16091913</strain>
        <tissue evidence="1">Muscle</tissue>
    </source>
</reference>
<sequence length="111" mass="12006">MVATLLFNTAGGPRRLAASTYNPPSASLRGLQVHSKEECGNGLIITHSPARAGSKSVAWADFKVMFKGAETNQRLVVSSFSACCHTLADLKQDPLARIIRLYLFLDGQNTQ</sequence>
<gene>
    <name evidence="1" type="ORF">DR999_PMT12551</name>
</gene>
<dbReference type="Proteomes" id="UP000297703">
    <property type="component" value="Unassembled WGS sequence"/>
</dbReference>
<dbReference type="EMBL" id="QXTE01000125">
    <property type="protein sequence ID" value="TFK04935.1"/>
    <property type="molecule type" value="Genomic_DNA"/>
</dbReference>
<accession>A0A4D9E913</accession>